<proteinExistence type="predicted"/>
<evidence type="ECO:0000313" key="2">
    <source>
        <dbReference type="Proteomes" id="UP000810171"/>
    </source>
</evidence>
<reference evidence="1 2" key="1">
    <citation type="submission" date="2020-09" db="EMBL/GenBank/DDBJ databases">
        <authorList>
            <person name="Tanuku N.R.S."/>
        </authorList>
    </citation>
    <scope>NUCLEOTIDE SEQUENCE [LARGE SCALE GENOMIC DNA]</scope>
    <source>
        <strain evidence="1 2">AK62</strain>
    </source>
</reference>
<protein>
    <submittedName>
        <fullName evidence="1">Uncharacterized protein</fullName>
    </submittedName>
</protein>
<dbReference type="RefSeq" id="WP_209286214.1">
    <property type="nucleotide sequence ID" value="NZ_JACVEW010000003.1"/>
</dbReference>
<accession>A0ABS3Z7B5</accession>
<gene>
    <name evidence="1" type="ORF">H9C73_02545</name>
</gene>
<name>A0ABS3Z7B5_9GAMM</name>
<evidence type="ECO:0000313" key="1">
    <source>
        <dbReference type="EMBL" id="MBP0047603.1"/>
    </source>
</evidence>
<comment type="caution">
    <text evidence="1">The sequence shown here is derived from an EMBL/GenBank/DDBJ whole genome shotgun (WGS) entry which is preliminary data.</text>
</comment>
<dbReference type="EMBL" id="JACVEW010000003">
    <property type="protein sequence ID" value="MBP0047603.1"/>
    <property type="molecule type" value="Genomic_DNA"/>
</dbReference>
<dbReference type="Proteomes" id="UP000810171">
    <property type="component" value="Unassembled WGS sequence"/>
</dbReference>
<sequence length="113" mass="13352">MKLFKDFLDGRICFYWCDESGRQLSPSLATVQESEEWWKGYMFSLYKGPERRGSIHDRRCNHEKRRRMSEGETRSYGRRLTDSPVKVDCNLAVDKITLLSKIAVYEAKQPVRL</sequence>
<keyword evidence="2" id="KW-1185">Reference proteome</keyword>
<organism evidence="1 2">
    <name type="scientific">Marinobacterium alkalitolerans</name>
    <dbReference type="NCBI Taxonomy" id="1542925"/>
    <lineage>
        <taxon>Bacteria</taxon>
        <taxon>Pseudomonadati</taxon>
        <taxon>Pseudomonadota</taxon>
        <taxon>Gammaproteobacteria</taxon>
        <taxon>Oceanospirillales</taxon>
        <taxon>Oceanospirillaceae</taxon>
        <taxon>Marinobacterium</taxon>
    </lineage>
</organism>